<evidence type="ECO:0000313" key="3">
    <source>
        <dbReference type="Proteomes" id="UP000053958"/>
    </source>
</evidence>
<feature type="region of interest" description="Disordered" evidence="1">
    <location>
        <begin position="20"/>
        <end position="139"/>
    </location>
</feature>
<sequence length="372" mass="40219">MAADYRLPMYQVPRKPVATTHAGFNFHQPADASSPNRQPNPNFDTSPVAPQRSRTSSSSAVPYMGSYPTPHSPNYHLQRPGQHAGPSVPSANNAAHYHQQPPSRRLSNATTSTSSTGGHYQTYTMSTSSSDIHRSASSRSANVQLGYVALMRRQKGTVWCDRAQPEDPRLLAQKRAAKQRAYMELNGAGRTGTLGSGKIKHNGKSATDFSPASLVGATVPVRLSANEVGDDDEDERISSDGFHRRTGSGRSSMGSIHRYPSGYQRPQGKTPPNEQADIPEVTETAPPEEKQNHHEGGESKGDDTTTTTVDKDAEEENSFGDVGDMSAPTAADAAMQRAKKAEELRRRGSVDDRTTSMTTGVRLFVANPDVDD</sequence>
<comment type="caution">
    <text evidence="2">The sequence shown here is derived from an EMBL/GenBank/DDBJ whole genome shotgun (WGS) entry which is preliminary data.</text>
</comment>
<feature type="compositionally biased region" description="Polar residues" evidence="1">
    <location>
        <begin position="31"/>
        <end position="45"/>
    </location>
</feature>
<name>A0A0F4YVD2_RASE3</name>
<gene>
    <name evidence="2" type="ORF">T310_4147</name>
</gene>
<feature type="compositionally biased region" description="Basic and acidic residues" evidence="1">
    <location>
        <begin position="339"/>
        <end position="354"/>
    </location>
</feature>
<evidence type="ECO:0000256" key="1">
    <source>
        <dbReference type="SAM" id="MobiDB-lite"/>
    </source>
</evidence>
<accession>A0A0F4YVD2</accession>
<reference evidence="2 3" key="1">
    <citation type="submission" date="2015-04" db="EMBL/GenBank/DDBJ databases">
        <authorList>
            <person name="Heijne W.H."/>
            <person name="Fedorova N.D."/>
            <person name="Nierman W.C."/>
            <person name="Vollebregt A.W."/>
            <person name="Zhao Z."/>
            <person name="Wu L."/>
            <person name="Kumar M."/>
            <person name="Stam H."/>
            <person name="van den Berg M.A."/>
            <person name="Pel H.J."/>
        </authorList>
    </citation>
    <scope>NUCLEOTIDE SEQUENCE [LARGE SCALE GENOMIC DNA]</scope>
    <source>
        <strain evidence="2 3">CBS 393.64</strain>
    </source>
</reference>
<keyword evidence="3" id="KW-1185">Reference proteome</keyword>
<organism evidence="2 3">
    <name type="scientific">Rasamsonia emersonii (strain ATCC 16479 / CBS 393.64 / IMI 116815)</name>
    <dbReference type="NCBI Taxonomy" id="1408163"/>
    <lineage>
        <taxon>Eukaryota</taxon>
        <taxon>Fungi</taxon>
        <taxon>Dikarya</taxon>
        <taxon>Ascomycota</taxon>
        <taxon>Pezizomycotina</taxon>
        <taxon>Eurotiomycetes</taxon>
        <taxon>Eurotiomycetidae</taxon>
        <taxon>Eurotiales</taxon>
        <taxon>Trichocomaceae</taxon>
        <taxon>Rasamsonia</taxon>
    </lineage>
</organism>
<feature type="compositionally biased region" description="Polar residues" evidence="1">
    <location>
        <begin position="100"/>
        <end position="109"/>
    </location>
</feature>
<feature type="compositionally biased region" description="Low complexity" evidence="1">
    <location>
        <begin position="126"/>
        <end position="139"/>
    </location>
</feature>
<proteinExistence type="predicted"/>
<feature type="region of interest" description="Disordered" evidence="1">
    <location>
        <begin position="225"/>
        <end position="355"/>
    </location>
</feature>
<dbReference type="RefSeq" id="XP_013328413.1">
    <property type="nucleotide sequence ID" value="XM_013472959.1"/>
</dbReference>
<dbReference type="STRING" id="1408163.A0A0F4YVD2"/>
<dbReference type="AlphaFoldDB" id="A0A0F4YVD2"/>
<protein>
    <submittedName>
        <fullName evidence="2">Uncharacterized protein</fullName>
    </submittedName>
</protein>
<dbReference type="OrthoDB" id="5385072at2759"/>
<dbReference type="GeneID" id="25316495"/>
<feature type="compositionally biased region" description="Basic and acidic residues" evidence="1">
    <location>
        <begin position="287"/>
        <end position="303"/>
    </location>
</feature>
<evidence type="ECO:0000313" key="2">
    <source>
        <dbReference type="EMBL" id="KKA21801.1"/>
    </source>
</evidence>
<dbReference type="EMBL" id="LASV01000167">
    <property type="protein sequence ID" value="KKA21801.1"/>
    <property type="molecule type" value="Genomic_DNA"/>
</dbReference>
<dbReference type="Proteomes" id="UP000053958">
    <property type="component" value="Unassembled WGS sequence"/>
</dbReference>